<dbReference type="InterPro" id="IPR009057">
    <property type="entry name" value="Homeodomain-like_sf"/>
</dbReference>
<reference evidence="6 7" key="2">
    <citation type="submission" date="2024-08" db="EMBL/GenBank/DDBJ databases">
        <title>Phylogenomic analyses of a clade within the roseobacter group suggest taxonomic reassignments of species of the genera Aestuariivita, Citreicella, Loktanella, Nautella, Pelagibaca, Ruegeria, Thalassobius, Thiobacimonas and Tropicibacter, and the proposal o.</title>
        <authorList>
            <person name="Jeon C.O."/>
        </authorList>
    </citation>
    <scope>NUCLEOTIDE SEQUENCE [LARGE SCALE GENOMIC DNA]</scope>
    <source>
        <strain evidence="6 7">SS1-5</strain>
    </source>
</reference>
<dbReference type="Gene3D" id="1.10.357.10">
    <property type="entry name" value="Tetracycline Repressor, domain 2"/>
    <property type="match status" value="1"/>
</dbReference>
<accession>A0AAN0M9F2</accession>
<dbReference type="PRINTS" id="PR00455">
    <property type="entry name" value="HTHTETR"/>
</dbReference>
<dbReference type="InterPro" id="IPR050109">
    <property type="entry name" value="HTH-type_TetR-like_transc_reg"/>
</dbReference>
<evidence type="ECO:0000256" key="3">
    <source>
        <dbReference type="ARBA" id="ARBA00023163"/>
    </source>
</evidence>
<protein>
    <submittedName>
        <fullName evidence="6">Helix-turn-helix domain-containing protein</fullName>
    </submittedName>
</protein>
<dbReference type="Proteomes" id="UP001470809">
    <property type="component" value="Chromosome"/>
</dbReference>
<gene>
    <name evidence="6" type="ORF">AABB31_21200</name>
</gene>
<dbReference type="EMBL" id="CP151767">
    <property type="protein sequence ID" value="WZU67415.1"/>
    <property type="molecule type" value="Genomic_DNA"/>
</dbReference>
<keyword evidence="1" id="KW-0805">Transcription regulation</keyword>
<keyword evidence="3" id="KW-0804">Transcription</keyword>
<dbReference type="Pfam" id="PF21351">
    <property type="entry name" value="TetR_C_41"/>
    <property type="match status" value="1"/>
</dbReference>
<evidence type="ECO:0000259" key="5">
    <source>
        <dbReference type="PROSITE" id="PS50977"/>
    </source>
</evidence>
<dbReference type="RefSeq" id="WP_342076726.1">
    <property type="nucleotide sequence ID" value="NZ_CP151767.2"/>
</dbReference>
<reference evidence="7" key="1">
    <citation type="submission" date="2024-04" db="EMBL/GenBank/DDBJ databases">
        <title>Phylogenomic analyses of a clade within the roseobacter group suggest taxonomic reassignments of species of the genera Aestuariivita, Citreicella, Loktanella, Nautella, Pelagibaca, Ruegeria, Thalassobius, Thiobacimonas and Tropicibacter, and the proposal o.</title>
        <authorList>
            <person name="Jeon C.O."/>
        </authorList>
    </citation>
    <scope>NUCLEOTIDE SEQUENCE [LARGE SCALE GENOMIC DNA]</scope>
    <source>
        <strain evidence="7">SS1-5</strain>
    </source>
</reference>
<feature type="domain" description="HTH tetR-type" evidence="5">
    <location>
        <begin position="1"/>
        <end position="59"/>
    </location>
</feature>
<dbReference type="InterPro" id="IPR001647">
    <property type="entry name" value="HTH_TetR"/>
</dbReference>
<evidence type="ECO:0000256" key="1">
    <source>
        <dbReference type="ARBA" id="ARBA00023015"/>
    </source>
</evidence>
<dbReference type="GO" id="GO:0000976">
    <property type="term" value="F:transcription cis-regulatory region binding"/>
    <property type="evidence" value="ECO:0007669"/>
    <property type="project" value="TreeGrafter"/>
</dbReference>
<evidence type="ECO:0000313" key="7">
    <source>
        <dbReference type="Proteomes" id="UP001470809"/>
    </source>
</evidence>
<evidence type="ECO:0000313" key="6">
    <source>
        <dbReference type="EMBL" id="WZU67415.1"/>
    </source>
</evidence>
<dbReference type="PANTHER" id="PTHR30055">
    <property type="entry name" value="HTH-TYPE TRANSCRIPTIONAL REGULATOR RUTR"/>
    <property type="match status" value="1"/>
</dbReference>
<dbReference type="KEGG" id="yrh:AABB31_21200"/>
<name>A0AAN0M9F2_9RHOB</name>
<dbReference type="GO" id="GO:0003700">
    <property type="term" value="F:DNA-binding transcription factor activity"/>
    <property type="evidence" value="ECO:0007669"/>
    <property type="project" value="TreeGrafter"/>
</dbReference>
<feature type="DNA-binding region" description="H-T-H motif" evidence="4">
    <location>
        <begin position="22"/>
        <end position="41"/>
    </location>
</feature>
<sequence>MRKKLLAAGRKLFAEQGFADTGTPQIVKEAAVTRGALYHHFADKTALFRAVAEAEAAQVAAEIRKGDLIASNSLEAGGRAYFKAMSVPGRARILLRDGPGVLGQVDMDRIDAGAGRATLVEGLRHWQPDMEQAEHLRLAVLISAAFDRAALAVGDGDNADDWLASLTTLTKSIVG</sequence>
<evidence type="ECO:0000256" key="2">
    <source>
        <dbReference type="ARBA" id="ARBA00023125"/>
    </source>
</evidence>
<keyword evidence="2 4" id="KW-0238">DNA-binding</keyword>
<keyword evidence="7" id="KW-1185">Reference proteome</keyword>
<dbReference type="InterPro" id="IPR049484">
    <property type="entry name" value="Rv0078-like_C"/>
</dbReference>
<dbReference type="PROSITE" id="PS50977">
    <property type="entry name" value="HTH_TETR_2"/>
    <property type="match status" value="1"/>
</dbReference>
<evidence type="ECO:0000256" key="4">
    <source>
        <dbReference type="PROSITE-ProRule" id="PRU00335"/>
    </source>
</evidence>
<organism evidence="6 7">
    <name type="scientific">Yoonia rhodophyticola</name>
    <dbReference type="NCBI Taxonomy" id="3137370"/>
    <lineage>
        <taxon>Bacteria</taxon>
        <taxon>Pseudomonadati</taxon>
        <taxon>Pseudomonadota</taxon>
        <taxon>Alphaproteobacteria</taxon>
        <taxon>Rhodobacterales</taxon>
        <taxon>Paracoccaceae</taxon>
        <taxon>Yoonia</taxon>
    </lineage>
</organism>
<proteinExistence type="predicted"/>
<dbReference type="Pfam" id="PF00440">
    <property type="entry name" value="TetR_N"/>
    <property type="match status" value="1"/>
</dbReference>
<dbReference type="PANTHER" id="PTHR30055:SF234">
    <property type="entry name" value="HTH-TYPE TRANSCRIPTIONAL REGULATOR BETI"/>
    <property type="match status" value="1"/>
</dbReference>
<dbReference type="AlphaFoldDB" id="A0AAN0M9F2"/>
<dbReference type="SUPFAM" id="SSF46689">
    <property type="entry name" value="Homeodomain-like"/>
    <property type="match status" value="1"/>
</dbReference>